<evidence type="ECO:0000313" key="1">
    <source>
        <dbReference type="EMBL" id="QUL97783.1"/>
    </source>
</evidence>
<accession>A0AAT9LB90</accession>
<dbReference type="InterPro" id="IPR002514">
    <property type="entry name" value="Transposase_8"/>
</dbReference>
<sequence length="117" mass="13234">MGIRKSNPSELKAKVVSEILKETKSISEISSEYGVHSRQLVRWKNEAARMVGVLSILLGPRRGCRRQEGAVEKHAQILQLPKHLLPIFPVTEDPKGSLWARFDGPRYVPQRSHTGLR</sequence>
<dbReference type="GO" id="GO:0004803">
    <property type="term" value="F:transposase activity"/>
    <property type="evidence" value="ECO:0007669"/>
    <property type="project" value="InterPro"/>
</dbReference>
<dbReference type="GO" id="GO:0006313">
    <property type="term" value="P:DNA transposition"/>
    <property type="evidence" value="ECO:0007669"/>
    <property type="project" value="InterPro"/>
</dbReference>
<dbReference type="EMBL" id="CP062796">
    <property type="protein sequence ID" value="QUL97783.1"/>
    <property type="molecule type" value="Genomic_DNA"/>
</dbReference>
<gene>
    <name evidence="1" type="ORF">IMF26_06635</name>
</gene>
<proteinExistence type="predicted"/>
<dbReference type="SUPFAM" id="SSF48295">
    <property type="entry name" value="TrpR-like"/>
    <property type="match status" value="1"/>
</dbReference>
<dbReference type="KEGG" id="fcz:IMF26_06635"/>
<reference evidence="1" key="2">
    <citation type="journal article" date="2023" name="Biology">
        <title>Prokaryotic Life Associated with Coal-Fire Gas Vents Revealed by Metagenomics.</title>
        <authorList>
            <person name="Kadnikov V.V."/>
            <person name="Mardanov A.V."/>
            <person name="Beletsky A.V."/>
            <person name="Karnachuk O.V."/>
            <person name="Ravin N.V."/>
        </authorList>
    </citation>
    <scope>NUCLEOTIDE SEQUENCE</scope>
    <source>
        <strain evidence="1">Bu02</strain>
    </source>
</reference>
<organism evidence="1">
    <name type="scientific">Candidatus Fermentithermobacillus carboniphilus</name>
    <dbReference type="NCBI Taxonomy" id="3085328"/>
    <lineage>
        <taxon>Bacteria</taxon>
        <taxon>Bacillati</taxon>
        <taxon>Bacillota</taxon>
        <taxon>Candidatus Fermentithermobacillia</taxon>
        <taxon>Candidatus Fermentithermobacillales</taxon>
        <taxon>Candidatus Fermentithermobacillaceae</taxon>
        <taxon>Candidatus Fermentithermobacillus</taxon>
    </lineage>
</organism>
<name>A0AAT9LB90_9FIRM</name>
<dbReference type="InterPro" id="IPR010921">
    <property type="entry name" value="Trp_repressor/repl_initiator"/>
</dbReference>
<dbReference type="Pfam" id="PF01527">
    <property type="entry name" value="HTH_Tnp_1"/>
    <property type="match status" value="1"/>
</dbReference>
<reference evidence="1" key="1">
    <citation type="submission" date="2020-10" db="EMBL/GenBank/DDBJ databases">
        <authorList>
            <person name="Kadnikov V."/>
            <person name="Beletsky A.V."/>
            <person name="Mardanov A.V."/>
            <person name="Karnachuk O.V."/>
            <person name="Ravin N.V."/>
        </authorList>
    </citation>
    <scope>NUCLEOTIDE SEQUENCE</scope>
    <source>
        <strain evidence="1">Bu02</strain>
    </source>
</reference>
<protein>
    <submittedName>
        <fullName evidence="1">Transposase</fullName>
    </submittedName>
</protein>
<dbReference type="GO" id="GO:0043565">
    <property type="term" value="F:sequence-specific DNA binding"/>
    <property type="evidence" value="ECO:0007669"/>
    <property type="project" value="InterPro"/>
</dbReference>
<dbReference type="AlphaFoldDB" id="A0AAT9LB90"/>